<dbReference type="RefSeq" id="WP_204447787.1">
    <property type="nucleotide sequence ID" value="NZ_JACJKY010000021.1"/>
</dbReference>
<reference evidence="8" key="1">
    <citation type="submission" date="2020-08" db="EMBL/GenBank/DDBJ databases">
        <authorList>
            <person name="Cejkova D."/>
            <person name="Kubasova T."/>
            <person name="Jahodarova E."/>
            <person name="Rychlik I."/>
        </authorList>
    </citation>
    <scope>NUCLEOTIDE SEQUENCE</scope>
    <source>
        <strain evidence="8">An559</strain>
    </source>
</reference>
<dbReference type="GO" id="GO:0015297">
    <property type="term" value="F:antiporter activity"/>
    <property type="evidence" value="ECO:0007669"/>
    <property type="project" value="InterPro"/>
</dbReference>
<sequence>MGETIKRKKNGLTDMTQGNPYKLIVMFSIPLLIGNIFQQLYNMVDSIVVGQWIGDKALAAVGTGFPIIFMMSSLFMGIGMGASIMISQYYGAKDFESVGKTVNTIYTALIIGIVPLSLISVLLAKPLLMLIQVPDDGTLSMATIYMITIFVGIIGSLGYNINAGILQGFGDSRTSLLFLLIACIINIVLDIVFTVCFGMGVFGVALATIIGQLASWLFGIQYINRHYPMLHIRLFSFHFDKALFKQAMRLGIPSGLQQALFSVGVMMMQSLVNSYGSSFMAGFNGAGKIDSFAFMPIQSFSIAITTYTGQNVGAEQYKRVSSGFRAGMVLSIATSIALGIILYPISGFVMRMFSQSPEVIASGVTYLHSVLPFYCLLAIMFMVSGTMRGAGEMVVPMICSFISLWIARVPTAYLLSFWFGRDAIFYSYVIGWAIGLVIGLLYYASGRWKRKGLVKSTPVQMETSEE</sequence>
<reference evidence="8" key="2">
    <citation type="journal article" date="2021" name="Sci. Rep.">
        <title>The distribution of antibiotic resistance genes in chicken gut microbiota commensals.</title>
        <authorList>
            <person name="Juricova H."/>
            <person name="Matiasovicova J."/>
            <person name="Kubasova T."/>
            <person name="Cejkova D."/>
            <person name="Rychlik I."/>
        </authorList>
    </citation>
    <scope>NUCLEOTIDE SEQUENCE</scope>
    <source>
        <strain evidence="8">An559</strain>
    </source>
</reference>
<dbReference type="InterPro" id="IPR048279">
    <property type="entry name" value="MdtK-like"/>
</dbReference>
<dbReference type="Proteomes" id="UP000774750">
    <property type="component" value="Unassembled WGS sequence"/>
</dbReference>
<dbReference type="GO" id="GO:0005886">
    <property type="term" value="C:plasma membrane"/>
    <property type="evidence" value="ECO:0007669"/>
    <property type="project" value="UniProtKB-SubCell"/>
</dbReference>
<evidence type="ECO:0000256" key="1">
    <source>
        <dbReference type="ARBA" id="ARBA00004651"/>
    </source>
</evidence>
<dbReference type="NCBIfam" id="TIGR00797">
    <property type="entry name" value="matE"/>
    <property type="match status" value="1"/>
</dbReference>
<keyword evidence="3" id="KW-1003">Cell membrane</keyword>
<dbReference type="PIRSF" id="PIRSF006603">
    <property type="entry name" value="DinF"/>
    <property type="match status" value="1"/>
</dbReference>
<protein>
    <submittedName>
        <fullName evidence="8">MATE family efflux transporter</fullName>
    </submittedName>
</protein>
<feature type="transmembrane region" description="Helical" evidence="7">
    <location>
        <begin position="365"/>
        <end position="383"/>
    </location>
</feature>
<feature type="transmembrane region" description="Helical" evidence="7">
    <location>
        <begin position="425"/>
        <end position="445"/>
    </location>
</feature>
<dbReference type="InterPro" id="IPR052031">
    <property type="entry name" value="Membrane_Transporter-Flippase"/>
</dbReference>
<dbReference type="CDD" id="cd13138">
    <property type="entry name" value="MATE_yoeA_like"/>
    <property type="match status" value="1"/>
</dbReference>
<feature type="transmembrane region" description="Helical" evidence="7">
    <location>
        <begin position="395"/>
        <end position="419"/>
    </location>
</feature>
<evidence type="ECO:0000256" key="7">
    <source>
        <dbReference type="SAM" id="Phobius"/>
    </source>
</evidence>
<dbReference type="AlphaFoldDB" id="A0A938X7J1"/>
<feature type="transmembrane region" description="Helical" evidence="7">
    <location>
        <begin position="57"/>
        <end position="84"/>
    </location>
</feature>
<evidence type="ECO:0000256" key="2">
    <source>
        <dbReference type="ARBA" id="ARBA00022448"/>
    </source>
</evidence>
<evidence type="ECO:0000256" key="6">
    <source>
        <dbReference type="ARBA" id="ARBA00023136"/>
    </source>
</evidence>
<dbReference type="Pfam" id="PF01554">
    <property type="entry name" value="MatE"/>
    <property type="match status" value="2"/>
</dbReference>
<accession>A0A938X7J1</accession>
<keyword evidence="6 7" id="KW-0472">Membrane</keyword>
<feature type="transmembrane region" description="Helical" evidence="7">
    <location>
        <begin position="144"/>
        <end position="163"/>
    </location>
</feature>
<keyword evidence="5 7" id="KW-1133">Transmembrane helix</keyword>
<evidence type="ECO:0000313" key="9">
    <source>
        <dbReference type="Proteomes" id="UP000774750"/>
    </source>
</evidence>
<gene>
    <name evidence="8" type="ORF">H6A12_10840</name>
</gene>
<feature type="transmembrane region" description="Helical" evidence="7">
    <location>
        <begin position="21"/>
        <end position="37"/>
    </location>
</feature>
<comment type="caution">
    <text evidence="8">The sequence shown here is derived from an EMBL/GenBank/DDBJ whole genome shotgun (WGS) entry which is preliminary data.</text>
</comment>
<feature type="transmembrane region" description="Helical" evidence="7">
    <location>
        <begin position="201"/>
        <end position="223"/>
    </location>
</feature>
<dbReference type="EMBL" id="JACJKY010000021">
    <property type="protein sequence ID" value="MBM6921646.1"/>
    <property type="molecule type" value="Genomic_DNA"/>
</dbReference>
<evidence type="ECO:0000256" key="5">
    <source>
        <dbReference type="ARBA" id="ARBA00022989"/>
    </source>
</evidence>
<keyword evidence="9" id="KW-1185">Reference proteome</keyword>
<keyword evidence="2" id="KW-0813">Transport</keyword>
<dbReference type="InterPro" id="IPR002528">
    <property type="entry name" value="MATE_fam"/>
</dbReference>
<feature type="transmembrane region" description="Helical" evidence="7">
    <location>
        <begin position="105"/>
        <end position="124"/>
    </location>
</feature>
<comment type="subcellular location">
    <subcellularLocation>
        <location evidence="1">Cell membrane</location>
        <topology evidence="1">Multi-pass membrane protein</topology>
    </subcellularLocation>
</comment>
<organism evidence="8 9">
    <name type="scientific">Merdimmobilis hominis</name>
    <dbReference type="NCBI Taxonomy" id="2897707"/>
    <lineage>
        <taxon>Bacteria</taxon>
        <taxon>Bacillati</taxon>
        <taxon>Bacillota</taxon>
        <taxon>Clostridia</taxon>
        <taxon>Eubacteriales</taxon>
        <taxon>Oscillospiraceae</taxon>
        <taxon>Merdimmobilis</taxon>
    </lineage>
</organism>
<evidence type="ECO:0000256" key="3">
    <source>
        <dbReference type="ARBA" id="ARBA00022475"/>
    </source>
</evidence>
<feature type="transmembrane region" description="Helical" evidence="7">
    <location>
        <begin position="326"/>
        <end position="345"/>
    </location>
</feature>
<name>A0A938X7J1_9FIRM</name>
<proteinExistence type="predicted"/>
<evidence type="ECO:0000313" key="8">
    <source>
        <dbReference type="EMBL" id="MBM6921646.1"/>
    </source>
</evidence>
<feature type="transmembrane region" description="Helical" evidence="7">
    <location>
        <begin position="175"/>
        <end position="195"/>
    </location>
</feature>
<keyword evidence="4 7" id="KW-0812">Transmembrane</keyword>
<dbReference type="PANTHER" id="PTHR43549">
    <property type="entry name" value="MULTIDRUG RESISTANCE PROTEIN YPNP-RELATED"/>
    <property type="match status" value="1"/>
</dbReference>
<dbReference type="PANTHER" id="PTHR43549:SF3">
    <property type="entry name" value="MULTIDRUG RESISTANCE PROTEIN YPNP-RELATED"/>
    <property type="match status" value="1"/>
</dbReference>
<dbReference type="GO" id="GO:0042910">
    <property type="term" value="F:xenobiotic transmembrane transporter activity"/>
    <property type="evidence" value="ECO:0007669"/>
    <property type="project" value="InterPro"/>
</dbReference>
<evidence type="ECO:0000256" key="4">
    <source>
        <dbReference type="ARBA" id="ARBA00022692"/>
    </source>
</evidence>